<feature type="chain" id="PRO_5045219555" evidence="1">
    <location>
        <begin position="29"/>
        <end position="396"/>
    </location>
</feature>
<proteinExistence type="predicted"/>
<evidence type="ECO:0000313" key="4">
    <source>
        <dbReference type="Proteomes" id="UP001589894"/>
    </source>
</evidence>
<gene>
    <name evidence="3" type="ORF">ACFFHU_00570</name>
</gene>
<feature type="signal peptide" evidence="1">
    <location>
        <begin position="1"/>
        <end position="28"/>
    </location>
</feature>
<comment type="caution">
    <text evidence="3">The sequence shown here is derived from an EMBL/GenBank/DDBJ whole genome shotgun (WGS) entry which is preliminary data.</text>
</comment>
<reference evidence="3 4" key="1">
    <citation type="submission" date="2024-09" db="EMBL/GenBank/DDBJ databases">
        <authorList>
            <person name="Sun Q."/>
            <person name="Mori K."/>
        </authorList>
    </citation>
    <scope>NUCLEOTIDE SEQUENCE [LARGE SCALE GENOMIC DNA]</scope>
    <source>
        <strain evidence="3 4">TBRC 2205</strain>
    </source>
</reference>
<keyword evidence="1" id="KW-0732">Signal</keyword>
<dbReference type="RefSeq" id="WP_377334527.1">
    <property type="nucleotide sequence ID" value="NZ_JBHLUE010000001.1"/>
</dbReference>
<keyword evidence="4" id="KW-1185">Reference proteome</keyword>
<organism evidence="3 4">
    <name type="scientific">Plantactinospora siamensis</name>
    <dbReference type="NCBI Taxonomy" id="555372"/>
    <lineage>
        <taxon>Bacteria</taxon>
        <taxon>Bacillati</taxon>
        <taxon>Actinomycetota</taxon>
        <taxon>Actinomycetes</taxon>
        <taxon>Micromonosporales</taxon>
        <taxon>Micromonosporaceae</taxon>
        <taxon>Plantactinospora</taxon>
    </lineage>
</organism>
<feature type="domain" description="Right handed beta helix" evidence="2">
    <location>
        <begin position="191"/>
        <end position="334"/>
    </location>
</feature>
<protein>
    <submittedName>
        <fullName evidence="3">Right-handed parallel beta-helix repeat-containing protein</fullName>
    </submittedName>
</protein>
<dbReference type="EMBL" id="JBHLUE010000001">
    <property type="protein sequence ID" value="MFC0562672.1"/>
    <property type="molecule type" value="Genomic_DNA"/>
</dbReference>
<evidence type="ECO:0000256" key="1">
    <source>
        <dbReference type="SAM" id="SignalP"/>
    </source>
</evidence>
<sequence length="396" mass="40199">MRGPIRLAIVAASSILLVMTAGTGGAEAAGPVLHCGDTITTSITLRNDLRCAGDGLVVAADGVRINLNGHRLTGSGTGAGIRDEEHAGLAVGDGAISGFAQGIALDTVRDVSLTGVRLLHNGLAADWGGGQLRIRGGEFDSTGWAVAASGYDSLVMDGAKVTGGVLADNVHGAASRVVNSRIRAGDLFLMESAGFTIRGNTFVDGGASSSESGGLVIEDNRFTNGGVGLEVTDDVLLRRNTISGGGISIDFGPCRDIRVLANTVRGARFGVYVKGQVLAEFEGMVISGNRLTGNSVAGVFLTTSVPFIPSGPVTVAGNTLRHNGYGPDIVTDSAGRRVNDGLHTDVPVGSGLLVRGNRTYGNADFGIEALPAGSVRDGGGNLSRGDRSGCVGVTCR</sequence>
<dbReference type="SUPFAM" id="SSF51126">
    <property type="entry name" value="Pectin lyase-like"/>
    <property type="match status" value="1"/>
</dbReference>
<accession>A0ABV6NQY6</accession>
<dbReference type="SMART" id="SM00710">
    <property type="entry name" value="PbH1"/>
    <property type="match status" value="7"/>
</dbReference>
<dbReference type="Proteomes" id="UP001589894">
    <property type="component" value="Unassembled WGS sequence"/>
</dbReference>
<dbReference type="InterPro" id="IPR006626">
    <property type="entry name" value="PbH1"/>
</dbReference>
<dbReference type="InterPro" id="IPR011050">
    <property type="entry name" value="Pectin_lyase_fold/virulence"/>
</dbReference>
<dbReference type="Gene3D" id="2.160.20.10">
    <property type="entry name" value="Single-stranded right-handed beta-helix, Pectin lyase-like"/>
    <property type="match status" value="1"/>
</dbReference>
<evidence type="ECO:0000313" key="3">
    <source>
        <dbReference type="EMBL" id="MFC0562672.1"/>
    </source>
</evidence>
<evidence type="ECO:0000259" key="2">
    <source>
        <dbReference type="Pfam" id="PF13229"/>
    </source>
</evidence>
<dbReference type="Pfam" id="PF13229">
    <property type="entry name" value="Beta_helix"/>
    <property type="match status" value="1"/>
</dbReference>
<dbReference type="InterPro" id="IPR039448">
    <property type="entry name" value="Beta_helix"/>
</dbReference>
<name>A0ABV6NQY6_9ACTN</name>
<dbReference type="InterPro" id="IPR012334">
    <property type="entry name" value="Pectin_lyas_fold"/>
</dbReference>